<proteinExistence type="predicted"/>
<dbReference type="SUPFAM" id="SSF46689">
    <property type="entry name" value="Homeodomain-like"/>
    <property type="match status" value="1"/>
</dbReference>
<dbReference type="InterPro" id="IPR009057">
    <property type="entry name" value="Homeodomain-like_sf"/>
</dbReference>
<evidence type="ECO:0000256" key="1">
    <source>
        <dbReference type="ARBA" id="ARBA00004123"/>
    </source>
</evidence>
<dbReference type="EMBL" id="BGPR01000002">
    <property type="protein sequence ID" value="GBL72620.1"/>
    <property type="molecule type" value="Genomic_DNA"/>
</dbReference>
<name>A0A4Y1ZYY8_ARAVE</name>
<evidence type="ECO:0008006" key="4">
    <source>
        <dbReference type="Google" id="ProtNLM"/>
    </source>
</evidence>
<dbReference type="GO" id="GO:0005634">
    <property type="term" value="C:nucleus"/>
    <property type="evidence" value="ECO:0007669"/>
    <property type="project" value="UniProtKB-SubCell"/>
</dbReference>
<organism evidence="2 3">
    <name type="scientific">Araneus ventricosus</name>
    <name type="common">Orbweaver spider</name>
    <name type="synonym">Epeira ventricosa</name>
    <dbReference type="NCBI Taxonomy" id="182803"/>
    <lineage>
        <taxon>Eukaryota</taxon>
        <taxon>Metazoa</taxon>
        <taxon>Ecdysozoa</taxon>
        <taxon>Arthropoda</taxon>
        <taxon>Chelicerata</taxon>
        <taxon>Arachnida</taxon>
        <taxon>Araneae</taxon>
        <taxon>Araneomorphae</taxon>
        <taxon>Entelegynae</taxon>
        <taxon>Araneoidea</taxon>
        <taxon>Araneidae</taxon>
        <taxon>Araneus</taxon>
    </lineage>
</organism>
<reference evidence="2 3" key="1">
    <citation type="journal article" date="2019" name="Sci. Rep.">
        <title>Orb-weaving spider Araneus ventricosus genome elucidates the spidroin gene catalogue.</title>
        <authorList>
            <person name="Kono N."/>
            <person name="Nakamura H."/>
            <person name="Ohtoshi R."/>
            <person name="Moran D.A.P."/>
            <person name="Shinohara A."/>
            <person name="Yoshida Y."/>
            <person name="Fujiwara M."/>
            <person name="Mori M."/>
            <person name="Tomita M."/>
            <person name="Arakawa K."/>
        </authorList>
    </citation>
    <scope>NUCLEOTIDE SEQUENCE [LARGE SCALE GENOMIC DNA]</scope>
</reference>
<evidence type="ECO:0000313" key="3">
    <source>
        <dbReference type="Proteomes" id="UP000499080"/>
    </source>
</evidence>
<keyword evidence="3" id="KW-1185">Reference proteome</keyword>
<gene>
    <name evidence="2" type="ORF">AVEN_127880_1</name>
</gene>
<dbReference type="Proteomes" id="UP000499080">
    <property type="component" value="Unassembled WGS sequence"/>
</dbReference>
<dbReference type="AlphaFoldDB" id="A0A4Y1ZYY8"/>
<dbReference type="OrthoDB" id="4843387at2759"/>
<comment type="caution">
    <text evidence="2">The sequence shown here is derived from an EMBL/GenBank/DDBJ whole genome shotgun (WGS) entry which is preliminary data.</text>
</comment>
<protein>
    <recommendedName>
        <fullName evidence="4">Transposase IS30-like HTH domain-containing protein</fullName>
    </recommendedName>
</protein>
<evidence type="ECO:0000313" key="2">
    <source>
        <dbReference type="EMBL" id="GBL72620.1"/>
    </source>
</evidence>
<accession>A0A4Y1ZYY8</accession>
<comment type="subcellular location">
    <subcellularLocation>
        <location evidence="1">Nucleus</location>
    </subcellularLocation>
</comment>
<sequence>MLFKLPECYFPSRLDVVSGLKSRMSFRRQRRQYQQLNEYERGHITGLRERRISSRNIAERLCRDISTVHDCWQQWSKESSVSRRPGCGRTRATTDREDRRIRHMTVWHHTASAEEIRAVVGTRVTQRTVTN</sequence>